<name>A0ACA9Y3Z3_9ASCO</name>
<organism evidence="1 2">
    <name type="scientific">[Candida] jaroonii</name>
    <dbReference type="NCBI Taxonomy" id="467808"/>
    <lineage>
        <taxon>Eukaryota</taxon>
        <taxon>Fungi</taxon>
        <taxon>Dikarya</taxon>
        <taxon>Ascomycota</taxon>
        <taxon>Saccharomycotina</taxon>
        <taxon>Pichiomycetes</taxon>
        <taxon>Debaryomycetaceae</taxon>
        <taxon>Yamadazyma</taxon>
    </lineage>
</organism>
<dbReference type="Proteomes" id="UP001152531">
    <property type="component" value="Unassembled WGS sequence"/>
</dbReference>
<protein>
    <submittedName>
        <fullName evidence="1">Glutamate--tRNA ligase, mitochondrial</fullName>
    </submittedName>
</protein>
<keyword evidence="1" id="KW-0436">Ligase</keyword>
<comment type="caution">
    <text evidence="1">The sequence shown here is derived from an EMBL/GenBank/DDBJ whole genome shotgun (WGS) entry which is preliminary data.</text>
</comment>
<keyword evidence="2" id="KW-1185">Reference proteome</keyword>
<dbReference type="EMBL" id="CALSDN010000002">
    <property type="protein sequence ID" value="CAH6719696.1"/>
    <property type="molecule type" value="Genomic_DNA"/>
</dbReference>
<reference evidence="1" key="1">
    <citation type="submission" date="2022-06" db="EMBL/GenBank/DDBJ databases">
        <authorList>
            <person name="Legras J.-L."/>
            <person name="Devillers H."/>
            <person name="Grondin C."/>
        </authorList>
    </citation>
    <scope>NUCLEOTIDE SEQUENCE</scope>
    <source>
        <strain evidence="1">CLIB 1444</strain>
    </source>
</reference>
<accession>A0ACA9Y3Z3</accession>
<sequence length="468" mass="53511">MRMRVHPTFPVRTRFAPSPTGVIHLGSIRTALYNYLLAKNTGGSFILRIEDTDQKRKIKGSEENIYQSLKWCGLIPDESPMIGGPYGPYKQSERKDIYKKYAEILVDKGLAYYCGCSKDRLNDLRQSAMKLKPPTTVTYDRKCFDKPSDKSLGGIIRFKSPVTYPSITDLIHGTKNIQPQYNVDDRRYDDFVIMKSDGLPTYHFANVVDDHLMKITHVIRGEEWLSSTPKHVALYEAFGWEPPQFVHIPLLTSLSDKKLSKRDGDDGILSLRDTYLPSALINFIALFGWAPARDSGQSFDETMDLNTLIERFSLDHLTRGNAKVSKDKLGYFNKRHLQSLDDKEFTKLCEDVKSKYSLQGEVGDFLKKILPHITTLDEISNYTHLFKPIYTSDVPENCREVLLKILNDEKFGLDDMLKISSKKDVFKSLRYALTGLPKGLKVPEIVDLLGPQEIEKRINNAIHYIDNL</sequence>
<gene>
    <name evidence="1" type="ORF">CLIB1444_02S14466</name>
</gene>
<evidence type="ECO:0000313" key="2">
    <source>
        <dbReference type="Proteomes" id="UP001152531"/>
    </source>
</evidence>
<evidence type="ECO:0000313" key="1">
    <source>
        <dbReference type="EMBL" id="CAH6719696.1"/>
    </source>
</evidence>
<proteinExistence type="predicted"/>